<organism evidence="1 2">
    <name type="scientific">Desmospora profundinema</name>
    <dbReference type="NCBI Taxonomy" id="1571184"/>
    <lineage>
        <taxon>Bacteria</taxon>
        <taxon>Bacillati</taxon>
        <taxon>Bacillota</taxon>
        <taxon>Bacilli</taxon>
        <taxon>Bacillales</taxon>
        <taxon>Thermoactinomycetaceae</taxon>
        <taxon>Desmospora</taxon>
    </lineage>
</organism>
<proteinExistence type="predicted"/>
<sequence length="385" mass="45253">MVPMTPIRLHDSNAAKGLDFSRYRHGEAVRDYWIPLMRKPSTWIRNIDTRCLLLEVDEWLLPVTVNEEEYDNSYVCSPHTQYIGYVRDELRILENPLLRMGVQAGLAPLGGWMRRARINRIVFVNNWLLSTNLHVPLSRTRTHQVAQFLQERFPDHAIAYRSLTELLHAQWMQDLTDVGHDLIPSRQIYLFHKDDDRRLSRRERSRMKQDLRLLQSSDYEVMEPEAIHADDAERIIDLYEQLYIHKYSRHNPQFTPLWIRRALETGFLHIQALRKEGRINGVIGYWIRDEWMTAPLLGYDRTRPQKEGLYRMLTALLTLEGKRRGLHLHLSGGAGKFKLYRGAASAIEYSAVLTRHLPVHRRIAWRALTLILKQAAVPLVKIYQA</sequence>
<protein>
    <recommendedName>
        <fullName evidence="3">GNAT family N-acetyltransferase</fullName>
    </recommendedName>
</protein>
<dbReference type="RefSeq" id="WP_309865750.1">
    <property type="nucleotide sequence ID" value="NZ_JAVDQG010000004.1"/>
</dbReference>
<reference evidence="1 2" key="1">
    <citation type="submission" date="2023-07" db="EMBL/GenBank/DDBJ databases">
        <title>Genomic Encyclopedia of Type Strains, Phase IV (KMG-IV): sequencing the most valuable type-strain genomes for metagenomic binning, comparative biology and taxonomic classification.</title>
        <authorList>
            <person name="Goeker M."/>
        </authorList>
    </citation>
    <scope>NUCLEOTIDE SEQUENCE [LARGE SCALE GENOMIC DNA]</scope>
    <source>
        <strain evidence="1 2">DSM 45903</strain>
    </source>
</reference>
<accession>A0ABU1IN34</accession>
<comment type="caution">
    <text evidence="1">The sequence shown here is derived from an EMBL/GenBank/DDBJ whole genome shotgun (WGS) entry which is preliminary data.</text>
</comment>
<name>A0ABU1IN34_9BACL</name>
<evidence type="ECO:0008006" key="3">
    <source>
        <dbReference type="Google" id="ProtNLM"/>
    </source>
</evidence>
<dbReference type="Proteomes" id="UP001185012">
    <property type="component" value="Unassembled WGS sequence"/>
</dbReference>
<evidence type="ECO:0000313" key="2">
    <source>
        <dbReference type="Proteomes" id="UP001185012"/>
    </source>
</evidence>
<dbReference type="InterPro" id="IPR016181">
    <property type="entry name" value="Acyl_CoA_acyltransferase"/>
</dbReference>
<dbReference type="EMBL" id="JAVDQG010000004">
    <property type="protein sequence ID" value="MDR6226183.1"/>
    <property type="molecule type" value="Genomic_DNA"/>
</dbReference>
<evidence type="ECO:0000313" key="1">
    <source>
        <dbReference type="EMBL" id="MDR6226183.1"/>
    </source>
</evidence>
<gene>
    <name evidence="1" type="ORF">JOE21_002189</name>
</gene>
<keyword evidence="2" id="KW-1185">Reference proteome</keyword>
<dbReference type="SUPFAM" id="SSF55729">
    <property type="entry name" value="Acyl-CoA N-acyltransferases (Nat)"/>
    <property type="match status" value="1"/>
</dbReference>